<feature type="compositionally biased region" description="Basic and acidic residues" evidence="1">
    <location>
        <begin position="1"/>
        <end position="11"/>
    </location>
</feature>
<reference evidence="2" key="1">
    <citation type="submission" date="2020-02" db="EMBL/GenBank/DDBJ databases">
        <authorList>
            <person name="Meier V. D."/>
        </authorList>
    </citation>
    <scope>NUCLEOTIDE SEQUENCE</scope>
    <source>
        <strain evidence="2">AVDCRST_MAG39</strain>
    </source>
</reference>
<accession>A0A6J4S5H4</accession>
<name>A0A6J4S5H4_9SPHN</name>
<feature type="region of interest" description="Disordered" evidence="1">
    <location>
        <begin position="1"/>
        <end position="24"/>
    </location>
</feature>
<gene>
    <name evidence="2" type="ORF">AVDCRST_MAG39-663</name>
</gene>
<evidence type="ECO:0000313" key="2">
    <source>
        <dbReference type="EMBL" id="CAA9489296.1"/>
    </source>
</evidence>
<sequence length="139" mass="15036">MAGDGRGERIGTRPGGGPQRRRMKAHEYPEWRWDLFLDELATTVNVTFAAGAAGVSLRHVYRRWAADAGFAHRWDGAVEQGCAHLQALLVKRAARGAGPYEAGDTAADALAAADPEQIEPDLSIRLLAMYKARTAAPKP</sequence>
<proteinExistence type="predicted"/>
<dbReference type="AlphaFoldDB" id="A0A6J4S5H4"/>
<protein>
    <submittedName>
        <fullName evidence="2">Uncharacterized protein</fullName>
    </submittedName>
</protein>
<organism evidence="2">
    <name type="scientific">uncultured Sphingomonadaceae bacterium</name>
    <dbReference type="NCBI Taxonomy" id="169976"/>
    <lineage>
        <taxon>Bacteria</taxon>
        <taxon>Pseudomonadati</taxon>
        <taxon>Pseudomonadota</taxon>
        <taxon>Alphaproteobacteria</taxon>
        <taxon>Sphingomonadales</taxon>
        <taxon>Sphingomonadaceae</taxon>
        <taxon>environmental samples</taxon>
    </lineage>
</organism>
<dbReference type="EMBL" id="CADCVW010000029">
    <property type="protein sequence ID" value="CAA9489296.1"/>
    <property type="molecule type" value="Genomic_DNA"/>
</dbReference>
<evidence type="ECO:0000256" key="1">
    <source>
        <dbReference type="SAM" id="MobiDB-lite"/>
    </source>
</evidence>